<feature type="compositionally biased region" description="Basic and acidic residues" evidence="1">
    <location>
        <begin position="65"/>
        <end position="86"/>
    </location>
</feature>
<evidence type="ECO:0000313" key="2">
    <source>
        <dbReference type="Proteomes" id="UP000038045"/>
    </source>
</evidence>
<organism evidence="2 3">
    <name type="scientific">Parastrongyloides trichosuri</name>
    <name type="common">Possum-specific nematode worm</name>
    <dbReference type="NCBI Taxonomy" id="131310"/>
    <lineage>
        <taxon>Eukaryota</taxon>
        <taxon>Metazoa</taxon>
        <taxon>Ecdysozoa</taxon>
        <taxon>Nematoda</taxon>
        <taxon>Chromadorea</taxon>
        <taxon>Rhabditida</taxon>
        <taxon>Tylenchina</taxon>
        <taxon>Panagrolaimomorpha</taxon>
        <taxon>Strongyloidoidea</taxon>
        <taxon>Strongyloididae</taxon>
        <taxon>Parastrongyloides</taxon>
    </lineage>
</organism>
<reference evidence="3" key="1">
    <citation type="submission" date="2017-02" db="UniProtKB">
        <authorList>
            <consortium name="WormBaseParasite"/>
        </authorList>
    </citation>
    <scope>IDENTIFICATION</scope>
</reference>
<dbReference type="Proteomes" id="UP000038045">
    <property type="component" value="Unplaced"/>
</dbReference>
<keyword evidence="2" id="KW-1185">Reference proteome</keyword>
<dbReference type="WBParaSite" id="PTRK_0000808900.1">
    <property type="protein sequence ID" value="PTRK_0000808900.1"/>
    <property type="gene ID" value="PTRK_0000808900"/>
</dbReference>
<feature type="region of interest" description="Disordered" evidence="1">
    <location>
        <begin position="1"/>
        <end position="133"/>
    </location>
</feature>
<evidence type="ECO:0000313" key="3">
    <source>
        <dbReference type="WBParaSite" id="PTRK_0000808900.1"/>
    </source>
</evidence>
<proteinExistence type="predicted"/>
<dbReference type="AlphaFoldDB" id="A0A0N4ZJF0"/>
<accession>A0A0N4ZJF0</accession>
<evidence type="ECO:0000256" key="1">
    <source>
        <dbReference type="SAM" id="MobiDB-lite"/>
    </source>
</evidence>
<protein>
    <submittedName>
        <fullName evidence="3">LigA</fullName>
    </submittedName>
</protein>
<name>A0A0N4ZJF0_PARTI</name>
<sequence>MDRGRLGMADGLRPARGRRQVGGGRRLRREAQYPARPGLDRGEDHRGPRLDHGGRDSGPQPRRRGSVERSGRSGRDRRIRRARDQEAAGQRQAADGHLPGPPDAGIGAGAKTEKMHQGHHGANHPVKDSPPAR</sequence>
<feature type="compositionally biased region" description="Basic and acidic residues" evidence="1">
    <location>
        <begin position="38"/>
        <end position="55"/>
    </location>
</feature>